<evidence type="ECO:0000313" key="1">
    <source>
        <dbReference type="EMBL" id="EMP40226.1"/>
    </source>
</evidence>
<proteinExistence type="predicted"/>
<protein>
    <submittedName>
        <fullName evidence="1">Uncharacterized protein</fullName>
    </submittedName>
</protein>
<dbReference type="EMBL" id="KB514176">
    <property type="protein sequence ID" value="EMP40226.1"/>
    <property type="molecule type" value="Genomic_DNA"/>
</dbReference>
<evidence type="ECO:0000313" key="2">
    <source>
        <dbReference type="Proteomes" id="UP000031443"/>
    </source>
</evidence>
<sequence>MQKVKLLSGYQAVEEKTHPAFRSSHVHDTDVHKNACDQTFIFSSSFLEEAIVKFQVDSCTWYGPWFVLIHLSKKSFTLACQNPQLPSQEFAIPPPSSCADCWGGGLKGCHSPIRCDASESPAPRC</sequence>
<keyword evidence="2" id="KW-1185">Reference proteome</keyword>
<organism evidence="1 2">
    <name type="scientific">Chelonia mydas</name>
    <name type="common">Green sea-turtle</name>
    <name type="synonym">Chelonia agassizi</name>
    <dbReference type="NCBI Taxonomy" id="8469"/>
    <lineage>
        <taxon>Eukaryota</taxon>
        <taxon>Metazoa</taxon>
        <taxon>Chordata</taxon>
        <taxon>Craniata</taxon>
        <taxon>Vertebrata</taxon>
        <taxon>Euteleostomi</taxon>
        <taxon>Archelosauria</taxon>
        <taxon>Testudinata</taxon>
        <taxon>Testudines</taxon>
        <taxon>Cryptodira</taxon>
        <taxon>Durocryptodira</taxon>
        <taxon>Americhelydia</taxon>
        <taxon>Chelonioidea</taxon>
        <taxon>Cheloniidae</taxon>
        <taxon>Chelonia</taxon>
    </lineage>
</organism>
<accession>M7BQP0</accession>
<reference evidence="2" key="1">
    <citation type="journal article" date="2013" name="Nat. Genet.">
        <title>The draft genomes of soft-shell turtle and green sea turtle yield insights into the development and evolution of the turtle-specific body plan.</title>
        <authorList>
            <person name="Wang Z."/>
            <person name="Pascual-Anaya J."/>
            <person name="Zadissa A."/>
            <person name="Li W."/>
            <person name="Niimura Y."/>
            <person name="Huang Z."/>
            <person name="Li C."/>
            <person name="White S."/>
            <person name="Xiong Z."/>
            <person name="Fang D."/>
            <person name="Wang B."/>
            <person name="Ming Y."/>
            <person name="Chen Y."/>
            <person name="Zheng Y."/>
            <person name="Kuraku S."/>
            <person name="Pignatelli M."/>
            <person name="Herrero J."/>
            <person name="Beal K."/>
            <person name="Nozawa M."/>
            <person name="Li Q."/>
            <person name="Wang J."/>
            <person name="Zhang H."/>
            <person name="Yu L."/>
            <person name="Shigenobu S."/>
            <person name="Wang J."/>
            <person name="Liu J."/>
            <person name="Flicek P."/>
            <person name="Searle S."/>
            <person name="Wang J."/>
            <person name="Kuratani S."/>
            <person name="Yin Y."/>
            <person name="Aken B."/>
            <person name="Zhang G."/>
            <person name="Irie N."/>
        </authorList>
    </citation>
    <scope>NUCLEOTIDE SEQUENCE [LARGE SCALE GENOMIC DNA]</scope>
</reference>
<gene>
    <name evidence="1" type="ORF">UY3_02523</name>
</gene>
<name>M7BQP0_CHEMY</name>
<dbReference type="AlphaFoldDB" id="M7BQP0"/>
<dbReference type="Proteomes" id="UP000031443">
    <property type="component" value="Unassembled WGS sequence"/>
</dbReference>